<comment type="caution">
    <text evidence="9">The sequence shown here is derived from an EMBL/GenBank/DDBJ whole genome shotgun (WGS) entry which is preliminary data.</text>
</comment>
<accession>A0A328U6P1</accession>
<gene>
    <name evidence="9" type="ORF">DL346_14725</name>
</gene>
<evidence type="ECO:0000256" key="6">
    <source>
        <dbReference type="ARBA" id="ARBA00023136"/>
    </source>
</evidence>
<dbReference type="GO" id="GO:0005886">
    <property type="term" value="C:plasma membrane"/>
    <property type="evidence" value="ECO:0007669"/>
    <property type="project" value="UniProtKB-SubCell"/>
</dbReference>
<protein>
    <submittedName>
        <fullName evidence="9">Sugar ABC transporter permease</fullName>
    </submittedName>
</protein>
<dbReference type="Proteomes" id="UP000249260">
    <property type="component" value="Unassembled WGS sequence"/>
</dbReference>
<dbReference type="InterPro" id="IPR000515">
    <property type="entry name" value="MetI-like"/>
</dbReference>
<feature type="transmembrane region" description="Helical" evidence="7">
    <location>
        <begin position="156"/>
        <end position="179"/>
    </location>
</feature>
<comment type="similarity">
    <text evidence="7">Belongs to the binding-protein-dependent transport system permease family.</text>
</comment>
<feature type="transmembrane region" description="Helical" evidence="7">
    <location>
        <begin position="106"/>
        <end position="126"/>
    </location>
</feature>
<evidence type="ECO:0000256" key="1">
    <source>
        <dbReference type="ARBA" id="ARBA00004651"/>
    </source>
</evidence>
<evidence type="ECO:0000259" key="8">
    <source>
        <dbReference type="PROSITE" id="PS50928"/>
    </source>
</evidence>
<organism evidence="9 10">
    <name type="scientific">Paenibacillus montanisoli</name>
    <dbReference type="NCBI Taxonomy" id="2081970"/>
    <lineage>
        <taxon>Bacteria</taxon>
        <taxon>Bacillati</taxon>
        <taxon>Bacillota</taxon>
        <taxon>Bacilli</taxon>
        <taxon>Bacillales</taxon>
        <taxon>Paenibacillaceae</taxon>
        <taxon>Paenibacillus</taxon>
    </lineage>
</organism>
<dbReference type="PANTHER" id="PTHR30193:SF37">
    <property type="entry name" value="INNER MEMBRANE ABC TRANSPORTER PERMEASE PROTEIN YCJO"/>
    <property type="match status" value="1"/>
</dbReference>
<sequence length="292" mass="33217">MCMVNKIIRNPYILIAPAIILVSVFSLYPILFAVRVSFMNWDTVLGTKEYVGFKNYINIFKDPVFWMVLRNTLIFAFFTVVIGIVLAFVIGIFLQKNRLSDNLVQSIIFTPNILSAVSVTVMWMWLMDPNVGILNFVLKWFGLPTLKWMMSPETSLMSIIIVSIWKGLGYNVMIVIAGLQSIPRYIYEAAKLDKAGRWTTLFRITLPLLSPTLFFLLITSIISSFSAFDVVSLMTKGGPENSSNLIVYWIYQIGFLQFNIGKASAGSILFMIMVSIIAVINYAFFNKKVHYQ</sequence>
<dbReference type="PROSITE" id="PS50928">
    <property type="entry name" value="ABC_TM1"/>
    <property type="match status" value="1"/>
</dbReference>
<dbReference type="CDD" id="cd06261">
    <property type="entry name" value="TM_PBP2"/>
    <property type="match status" value="1"/>
</dbReference>
<evidence type="ECO:0000313" key="10">
    <source>
        <dbReference type="Proteomes" id="UP000249260"/>
    </source>
</evidence>
<dbReference type="Gene3D" id="1.10.3720.10">
    <property type="entry name" value="MetI-like"/>
    <property type="match status" value="1"/>
</dbReference>
<dbReference type="InterPro" id="IPR051393">
    <property type="entry name" value="ABC_transporter_permease"/>
</dbReference>
<dbReference type="OrthoDB" id="9788108at2"/>
<feature type="transmembrane region" description="Helical" evidence="7">
    <location>
        <begin position="73"/>
        <end position="94"/>
    </location>
</feature>
<dbReference type="GO" id="GO:0055085">
    <property type="term" value="P:transmembrane transport"/>
    <property type="evidence" value="ECO:0007669"/>
    <property type="project" value="InterPro"/>
</dbReference>
<keyword evidence="6 7" id="KW-0472">Membrane</keyword>
<feature type="transmembrane region" description="Helical" evidence="7">
    <location>
        <begin position="200"/>
        <end position="225"/>
    </location>
</feature>
<feature type="domain" description="ABC transmembrane type-1" evidence="8">
    <location>
        <begin position="69"/>
        <end position="281"/>
    </location>
</feature>
<name>A0A328U6P1_9BACL</name>
<comment type="subcellular location">
    <subcellularLocation>
        <location evidence="1 7">Cell membrane</location>
        <topology evidence="1 7">Multi-pass membrane protein</topology>
    </subcellularLocation>
</comment>
<keyword evidence="4 7" id="KW-0812">Transmembrane</keyword>
<dbReference type="Pfam" id="PF00528">
    <property type="entry name" value="BPD_transp_1"/>
    <property type="match status" value="1"/>
</dbReference>
<feature type="transmembrane region" description="Helical" evidence="7">
    <location>
        <begin position="268"/>
        <end position="285"/>
    </location>
</feature>
<evidence type="ECO:0000313" key="9">
    <source>
        <dbReference type="EMBL" id="RAP76615.1"/>
    </source>
</evidence>
<dbReference type="EMBL" id="QLUW01000002">
    <property type="protein sequence ID" value="RAP76615.1"/>
    <property type="molecule type" value="Genomic_DNA"/>
</dbReference>
<proteinExistence type="inferred from homology"/>
<evidence type="ECO:0000256" key="3">
    <source>
        <dbReference type="ARBA" id="ARBA00022475"/>
    </source>
</evidence>
<evidence type="ECO:0000256" key="5">
    <source>
        <dbReference type="ARBA" id="ARBA00022989"/>
    </source>
</evidence>
<evidence type="ECO:0000256" key="2">
    <source>
        <dbReference type="ARBA" id="ARBA00022448"/>
    </source>
</evidence>
<evidence type="ECO:0000256" key="4">
    <source>
        <dbReference type="ARBA" id="ARBA00022692"/>
    </source>
</evidence>
<dbReference type="InterPro" id="IPR035906">
    <property type="entry name" value="MetI-like_sf"/>
</dbReference>
<dbReference type="SUPFAM" id="SSF160964">
    <property type="entry name" value="MalF N-terminal region-like"/>
    <property type="match status" value="1"/>
</dbReference>
<dbReference type="AlphaFoldDB" id="A0A328U6P1"/>
<keyword evidence="5 7" id="KW-1133">Transmembrane helix</keyword>
<dbReference type="PANTHER" id="PTHR30193">
    <property type="entry name" value="ABC TRANSPORTER PERMEASE PROTEIN"/>
    <property type="match status" value="1"/>
</dbReference>
<keyword evidence="3" id="KW-1003">Cell membrane</keyword>
<reference evidence="9 10" key="1">
    <citation type="submission" date="2018-06" db="EMBL/GenBank/DDBJ databases">
        <title>Paenibacillus montanisoli sp. nov., isolated from mountain area soil.</title>
        <authorList>
            <person name="Wu M."/>
        </authorList>
    </citation>
    <scope>NUCLEOTIDE SEQUENCE [LARGE SCALE GENOMIC DNA]</scope>
    <source>
        <strain evidence="9 10">RA17</strain>
    </source>
</reference>
<feature type="transmembrane region" description="Helical" evidence="7">
    <location>
        <begin position="12"/>
        <end position="34"/>
    </location>
</feature>
<keyword evidence="10" id="KW-1185">Reference proteome</keyword>
<evidence type="ECO:0000256" key="7">
    <source>
        <dbReference type="RuleBase" id="RU363032"/>
    </source>
</evidence>
<dbReference type="SUPFAM" id="SSF161098">
    <property type="entry name" value="MetI-like"/>
    <property type="match status" value="1"/>
</dbReference>
<keyword evidence="2 7" id="KW-0813">Transport</keyword>